<comment type="caution">
    <text evidence="12">The sequence shown here is derived from an EMBL/GenBank/DDBJ whole genome shotgun (WGS) entry which is preliminary data.</text>
</comment>
<evidence type="ECO:0000256" key="6">
    <source>
        <dbReference type="ARBA" id="ARBA00022960"/>
    </source>
</evidence>
<accession>A0ABT7KKZ2</accession>
<dbReference type="PANTHER" id="PTHR30582:SF24">
    <property type="entry name" value="L,D-TRANSPEPTIDASE ERFK_SRFK-RELATED"/>
    <property type="match status" value="1"/>
</dbReference>
<evidence type="ECO:0000256" key="8">
    <source>
        <dbReference type="ARBA" id="ARBA00023316"/>
    </source>
</evidence>
<dbReference type="RefSeq" id="WP_285881281.1">
    <property type="nucleotide sequence ID" value="NZ_JARFYN010000026.1"/>
</dbReference>
<keyword evidence="7 9" id="KW-0573">Peptidoglycan synthesis</keyword>
<proteinExistence type="inferred from homology"/>
<dbReference type="GO" id="GO:0016746">
    <property type="term" value="F:acyltransferase activity"/>
    <property type="evidence" value="ECO:0007669"/>
    <property type="project" value="UniProtKB-KW"/>
</dbReference>
<evidence type="ECO:0000259" key="11">
    <source>
        <dbReference type="PROSITE" id="PS52029"/>
    </source>
</evidence>
<feature type="domain" description="L,D-TPase catalytic" evidence="11">
    <location>
        <begin position="70"/>
        <end position="203"/>
    </location>
</feature>
<evidence type="ECO:0000256" key="1">
    <source>
        <dbReference type="ARBA" id="ARBA00004752"/>
    </source>
</evidence>
<dbReference type="InterPro" id="IPR005490">
    <property type="entry name" value="LD_TPept_cat_dom"/>
</dbReference>
<keyword evidence="13" id="KW-1185">Reference proteome</keyword>
<feature type="signal peptide" evidence="10">
    <location>
        <begin position="1"/>
        <end position="21"/>
    </location>
</feature>
<dbReference type="InterPro" id="IPR050979">
    <property type="entry name" value="LD-transpeptidase"/>
</dbReference>
<evidence type="ECO:0000256" key="2">
    <source>
        <dbReference type="ARBA" id="ARBA00005992"/>
    </source>
</evidence>
<dbReference type="PROSITE" id="PS52029">
    <property type="entry name" value="LD_TPASE"/>
    <property type="match status" value="1"/>
</dbReference>
<sequence length="203" mass="22267">MHYTRLALALALAVTAMALVACQDQPRTSQPPKTSAFANEPYPVRLVNRARFDSSFQPTQVPNETGMPPGTVVVDTTNRHLYLVETPATAMRYGIAIGRTGYSWRGRATIGRKSTWPAWYPTDDMKAVAPGMPARIPPGTDNPLGARALYLYQDGRDTLIRIHGTSEPWTIGTEASSGCIRMFNEDVIDLYTRVKVGTAVVVL</sequence>
<reference evidence="12" key="1">
    <citation type="submission" date="2023-06" db="EMBL/GenBank/DDBJ databases">
        <title>Phylogenetic Diversity of Rhizobium strains.</title>
        <authorList>
            <person name="Moura F.T."/>
            <person name="Helene L.C.F."/>
            <person name="Hungria M."/>
        </authorList>
    </citation>
    <scope>NUCLEOTIDE SEQUENCE</scope>
    <source>
        <strain evidence="12">CCGE524</strain>
    </source>
</reference>
<keyword evidence="12" id="KW-0012">Acyltransferase</keyword>
<gene>
    <name evidence="12" type="ORF">PY650_19985</name>
</gene>
<comment type="similarity">
    <text evidence="2">Belongs to the YkuD family.</text>
</comment>
<dbReference type="SUPFAM" id="SSF141523">
    <property type="entry name" value="L,D-transpeptidase catalytic domain-like"/>
    <property type="match status" value="1"/>
</dbReference>
<evidence type="ECO:0000256" key="10">
    <source>
        <dbReference type="SAM" id="SignalP"/>
    </source>
</evidence>
<feature type="active site" description="Proton donor/acceptor" evidence="9">
    <location>
        <position position="163"/>
    </location>
</feature>
<evidence type="ECO:0000256" key="3">
    <source>
        <dbReference type="ARBA" id="ARBA00022676"/>
    </source>
</evidence>
<feature type="active site" description="Nucleophile" evidence="9">
    <location>
        <position position="179"/>
    </location>
</feature>
<dbReference type="CDD" id="cd16913">
    <property type="entry name" value="YkuD_like"/>
    <property type="match status" value="1"/>
</dbReference>
<keyword evidence="3" id="KW-0328">Glycosyltransferase</keyword>
<evidence type="ECO:0000256" key="7">
    <source>
        <dbReference type="ARBA" id="ARBA00022984"/>
    </source>
</evidence>
<evidence type="ECO:0000313" key="12">
    <source>
        <dbReference type="EMBL" id="MDL2407899.1"/>
    </source>
</evidence>
<keyword evidence="5" id="KW-0378">Hydrolase</keyword>
<dbReference type="Proteomes" id="UP001172630">
    <property type="component" value="Unassembled WGS sequence"/>
</dbReference>
<comment type="pathway">
    <text evidence="1 9">Cell wall biogenesis; peptidoglycan biosynthesis.</text>
</comment>
<feature type="chain" id="PRO_5046233909" evidence="10">
    <location>
        <begin position="22"/>
        <end position="203"/>
    </location>
</feature>
<keyword evidence="4 12" id="KW-0808">Transferase</keyword>
<dbReference type="PROSITE" id="PS51257">
    <property type="entry name" value="PROKAR_LIPOPROTEIN"/>
    <property type="match status" value="1"/>
</dbReference>
<keyword evidence="8 9" id="KW-0961">Cell wall biogenesis/degradation</keyword>
<dbReference type="EMBL" id="JARFYN010000026">
    <property type="protein sequence ID" value="MDL2407899.1"/>
    <property type="molecule type" value="Genomic_DNA"/>
</dbReference>
<evidence type="ECO:0000256" key="9">
    <source>
        <dbReference type="PROSITE-ProRule" id="PRU01373"/>
    </source>
</evidence>
<evidence type="ECO:0000256" key="5">
    <source>
        <dbReference type="ARBA" id="ARBA00022801"/>
    </source>
</evidence>
<protein>
    <submittedName>
        <fullName evidence="12">L,D-transpeptidase</fullName>
        <ecNumber evidence="12">2.3.2.-</ecNumber>
    </submittedName>
</protein>
<evidence type="ECO:0000256" key="4">
    <source>
        <dbReference type="ARBA" id="ARBA00022679"/>
    </source>
</evidence>
<dbReference type="Gene3D" id="2.40.440.10">
    <property type="entry name" value="L,D-transpeptidase catalytic domain-like"/>
    <property type="match status" value="1"/>
</dbReference>
<keyword evidence="10" id="KW-0732">Signal</keyword>
<dbReference type="EC" id="2.3.2.-" evidence="12"/>
<dbReference type="PANTHER" id="PTHR30582">
    <property type="entry name" value="L,D-TRANSPEPTIDASE"/>
    <property type="match status" value="1"/>
</dbReference>
<dbReference type="InterPro" id="IPR038063">
    <property type="entry name" value="Transpep_catalytic_dom"/>
</dbReference>
<organism evidence="12 13">
    <name type="scientific">Rhizobium calliandrae</name>
    <dbReference type="NCBI Taxonomy" id="1312182"/>
    <lineage>
        <taxon>Bacteria</taxon>
        <taxon>Pseudomonadati</taxon>
        <taxon>Pseudomonadota</taxon>
        <taxon>Alphaproteobacteria</taxon>
        <taxon>Hyphomicrobiales</taxon>
        <taxon>Rhizobiaceae</taxon>
        <taxon>Rhizobium/Agrobacterium group</taxon>
        <taxon>Rhizobium</taxon>
    </lineage>
</organism>
<name>A0ABT7KKZ2_9HYPH</name>
<keyword evidence="6 9" id="KW-0133">Cell shape</keyword>
<evidence type="ECO:0000313" key="13">
    <source>
        <dbReference type="Proteomes" id="UP001172630"/>
    </source>
</evidence>
<dbReference type="Pfam" id="PF03734">
    <property type="entry name" value="YkuD"/>
    <property type="match status" value="1"/>
</dbReference>